<protein>
    <recommendedName>
        <fullName evidence="1">RNase H type-1 domain-containing protein</fullName>
    </recommendedName>
</protein>
<name>A0A9R0JGI4_SPIOL</name>
<dbReference type="GO" id="GO:0004523">
    <property type="term" value="F:RNA-DNA hybrid ribonuclease activity"/>
    <property type="evidence" value="ECO:0007669"/>
    <property type="project" value="InterPro"/>
</dbReference>
<dbReference type="KEGG" id="soe:110805224"/>
<dbReference type="Proteomes" id="UP000813463">
    <property type="component" value="Chromosome 2"/>
</dbReference>
<evidence type="ECO:0000313" key="2">
    <source>
        <dbReference type="Proteomes" id="UP000813463"/>
    </source>
</evidence>
<evidence type="ECO:0000313" key="3">
    <source>
        <dbReference type="RefSeq" id="XP_021866523.1"/>
    </source>
</evidence>
<feature type="domain" description="RNase H type-1" evidence="1">
    <location>
        <begin position="100"/>
        <end position="220"/>
    </location>
</feature>
<dbReference type="SUPFAM" id="SSF53098">
    <property type="entry name" value="Ribonuclease H-like"/>
    <property type="match status" value="1"/>
</dbReference>
<gene>
    <name evidence="3" type="primary">LOC110805224</name>
</gene>
<evidence type="ECO:0000259" key="1">
    <source>
        <dbReference type="Pfam" id="PF13456"/>
    </source>
</evidence>
<sequence length="247" mass="27209">MLLDAPSISFADRLSWVARKLESEQLRTFMALVWAAWHCRNKVIFDGSGVVDAVSVAAGFVRLNEEYSLYNAKVSGTTMSHVCTSNASWLPPPSNCVKLNVDAHVLEGNGVSFGAVIRDEEGKLLVAAVKRIGANWQPEMAEAGAARYGVELARRLGYSSVILESDSLKVVRAIKTRQEGVSPIYILYDDIVGTCSEFFQFMCVHVRRTGNTLAHCIARWETGIDSERICMNSFPQSLTTLAELDLT</sequence>
<dbReference type="AlphaFoldDB" id="A0A9R0JGI4"/>
<dbReference type="GeneID" id="110805224"/>
<keyword evidence="2" id="KW-1185">Reference proteome</keyword>
<dbReference type="CDD" id="cd06222">
    <property type="entry name" value="RNase_H_like"/>
    <property type="match status" value="1"/>
</dbReference>
<dbReference type="InterPro" id="IPR044730">
    <property type="entry name" value="RNase_H-like_dom_plant"/>
</dbReference>
<dbReference type="PANTHER" id="PTHR47074">
    <property type="entry name" value="BNAC02G40300D PROTEIN"/>
    <property type="match status" value="1"/>
</dbReference>
<dbReference type="GO" id="GO:0003676">
    <property type="term" value="F:nucleic acid binding"/>
    <property type="evidence" value="ECO:0007669"/>
    <property type="project" value="InterPro"/>
</dbReference>
<dbReference type="InterPro" id="IPR002156">
    <property type="entry name" value="RNaseH_domain"/>
</dbReference>
<reference evidence="2" key="1">
    <citation type="journal article" date="2021" name="Nat. Commun.">
        <title>Genomic analyses provide insights into spinach domestication and the genetic basis of agronomic traits.</title>
        <authorList>
            <person name="Cai X."/>
            <person name="Sun X."/>
            <person name="Xu C."/>
            <person name="Sun H."/>
            <person name="Wang X."/>
            <person name="Ge C."/>
            <person name="Zhang Z."/>
            <person name="Wang Q."/>
            <person name="Fei Z."/>
            <person name="Jiao C."/>
            <person name="Wang Q."/>
        </authorList>
    </citation>
    <scope>NUCLEOTIDE SEQUENCE [LARGE SCALE GENOMIC DNA]</scope>
    <source>
        <strain evidence="2">cv. Varoflay</strain>
    </source>
</reference>
<dbReference type="InterPro" id="IPR012337">
    <property type="entry name" value="RNaseH-like_sf"/>
</dbReference>
<dbReference type="RefSeq" id="XP_021866523.1">
    <property type="nucleotide sequence ID" value="XM_022010831.1"/>
</dbReference>
<dbReference type="Gene3D" id="3.30.420.10">
    <property type="entry name" value="Ribonuclease H-like superfamily/Ribonuclease H"/>
    <property type="match status" value="1"/>
</dbReference>
<proteinExistence type="predicted"/>
<dbReference type="InterPro" id="IPR036397">
    <property type="entry name" value="RNaseH_sf"/>
</dbReference>
<organism evidence="2 3">
    <name type="scientific">Spinacia oleracea</name>
    <name type="common">Spinach</name>
    <dbReference type="NCBI Taxonomy" id="3562"/>
    <lineage>
        <taxon>Eukaryota</taxon>
        <taxon>Viridiplantae</taxon>
        <taxon>Streptophyta</taxon>
        <taxon>Embryophyta</taxon>
        <taxon>Tracheophyta</taxon>
        <taxon>Spermatophyta</taxon>
        <taxon>Magnoliopsida</taxon>
        <taxon>eudicotyledons</taxon>
        <taxon>Gunneridae</taxon>
        <taxon>Pentapetalae</taxon>
        <taxon>Caryophyllales</taxon>
        <taxon>Chenopodiaceae</taxon>
        <taxon>Chenopodioideae</taxon>
        <taxon>Anserineae</taxon>
        <taxon>Spinacia</taxon>
    </lineage>
</organism>
<dbReference type="PANTHER" id="PTHR47074:SF48">
    <property type="entry name" value="POLYNUCLEOTIDYL TRANSFERASE, RIBONUCLEASE H-LIKE SUPERFAMILY PROTEIN"/>
    <property type="match status" value="1"/>
</dbReference>
<dbReference type="InterPro" id="IPR052929">
    <property type="entry name" value="RNase_H-like_EbsB-rel"/>
</dbReference>
<dbReference type="OrthoDB" id="1906820at2759"/>
<reference evidence="3" key="2">
    <citation type="submission" date="2025-08" db="UniProtKB">
        <authorList>
            <consortium name="RefSeq"/>
        </authorList>
    </citation>
    <scope>IDENTIFICATION</scope>
    <source>
        <tissue evidence="3">Leaf</tissue>
    </source>
</reference>
<dbReference type="Pfam" id="PF13456">
    <property type="entry name" value="RVT_3"/>
    <property type="match status" value="1"/>
</dbReference>
<accession>A0A9R0JGI4</accession>